<name>A0A0B5BJB1_9BACT</name>
<feature type="region of interest" description="Disordered" evidence="1">
    <location>
        <begin position="190"/>
        <end position="268"/>
    </location>
</feature>
<feature type="region of interest" description="Disordered" evidence="1">
    <location>
        <begin position="67"/>
        <end position="158"/>
    </location>
</feature>
<dbReference type="STRING" id="345632.GPICK_15505"/>
<dbReference type="EMBL" id="CP009788">
    <property type="protein sequence ID" value="AJE04585.1"/>
    <property type="molecule type" value="Genomic_DNA"/>
</dbReference>
<gene>
    <name evidence="2" type="ORF">GPICK_15505</name>
</gene>
<evidence type="ECO:0000313" key="3">
    <source>
        <dbReference type="Proteomes" id="UP000057609"/>
    </source>
</evidence>
<dbReference type="HOGENOM" id="CLU_1155127_0_0_7"/>
<dbReference type="OrthoDB" id="5432538at2"/>
<dbReference type="RefSeq" id="WP_039744738.1">
    <property type="nucleotide sequence ID" value="NZ_CP009788.1"/>
</dbReference>
<dbReference type="Proteomes" id="UP000057609">
    <property type="component" value="Chromosome"/>
</dbReference>
<feature type="compositionally biased region" description="Low complexity" evidence="1">
    <location>
        <begin position="100"/>
        <end position="121"/>
    </location>
</feature>
<reference evidence="2 3" key="1">
    <citation type="journal article" date="2015" name="Genome Announc.">
        <title>Complete Genome of Geobacter pickeringii G13T, a Metal-Reducing Isolate from Sedimentary Kaolin Deposits.</title>
        <authorList>
            <person name="Badalamenti J.P."/>
            <person name="Bond D.R."/>
        </authorList>
    </citation>
    <scope>NUCLEOTIDE SEQUENCE [LARGE SCALE GENOMIC DNA]</scope>
    <source>
        <strain evidence="2 3">G13</strain>
    </source>
</reference>
<dbReference type="KEGG" id="gpi:GPICK_15505"/>
<feature type="compositionally biased region" description="Low complexity" evidence="1">
    <location>
        <begin position="208"/>
        <end position="227"/>
    </location>
</feature>
<evidence type="ECO:0000256" key="1">
    <source>
        <dbReference type="SAM" id="MobiDB-lite"/>
    </source>
</evidence>
<dbReference type="AlphaFoldDB" id="A0A0B5BJB1"/>
<accession>A0A0B5BJB1</accession>
<evidence type="ECO:0000313" key="2">
    <source>
        <dbReference type="EMBL" id="AJE04585.1"/>
    </source>
</evidence>
<sequence length="268" mass="27473">MKCPKCGYNSFEFLDTCKKCNHDLAGFKLNHGIRAIVAPLSEAGGAVAAGAAVAVAAAAMAHPPLDATSADESLTGELPPSPPATPKPGDDIFPDLDLGFAESPKPAPAEEPFSFDLEPTAPAAPPAAAPAEPSFADFSFDEPTGEVSAATPAAFEAENGVDDGFASLLETDSPDPTLAAAVADASAGVELENPWDTPTDTFSGFAIEPASASPPAEKPAASLELESFGWEEDEKKPEPAPAAGPKVELDTFSGDEFESLFGEPDEQK</sequence>
<organism evidence="2 3">
    <name type="scientific">Geobacter pickeringii</name>
    <dbReference type="NCBI Taxonomy" id="345632"/>
    <lineage>
        <taxon>Bacteria</taxon>
        <taxon>Pseudomonadati</taxon>
        <taxon>Thermodesulfobacteriota</taxon>
        <taxon>Desulfuromonadia</taxon>
        <taxon>Geobacterales</taxon>
        <taxon>Geobacteraceae</taxon>
        <taxon>Geobacter</taxon>
    </lineage>
</organism>
<proteinExistence type="predicted"/>
<keyword evidence="3" id="KW-1185">Reference proteome</keyword>
<protein>
    <submittedName>
        <fullName evidence="2">Uncharacterized protein</fullName>
    </submittedName>
</protein>